<feature type="chain" id="PRO_5015361103" evidence="1">
    <location>
        <begin position="25"/>
        <end position="887"/>
    </location>
</feature>
<dbReference type="EMBL" id="CP028843">
    <property type="protein sequence ID" value="AWB21256.1"/>
    <property type="molecule type" value="Genomic_DNA"/>
</dbReference>
<reference evidence="2 3" key="1">
    <citation type="submission" date="2018-04" db="EMBL/GenBank/DDBJ databases">
        <title>Methylobacterium sp. PR1016A genome.</title>
        <authorList>
            <person name="Park W."/>
        </authorList>
    </citation>
    <scope>NUCLEOTIDE SEQUENCE [LARGE SCALE GENOMIC DNA]</scope>
    <source>
        <strain evidence="2 3">PR1016A</strain>
    </source>
</reference>
<feature type="signal peptide" evidence="1">
    <location>
        <begin position="1"/>
        <end position="24"/>
    </location>
</feature>
<dbReference type="KEGG" id="mee:DA075_10315"/>
<keyword evidence="3" id="KW-1185">Reference proteome</keyword>
<proteinExistence type="predicted"/>
<organism evidence="2 3">
    <name type="scientific">Methylobacterium currus</name>
    <dbReference type="NCBI Taxonomy" id="2051553"/>
    <lineage>
        <taxon>Bacteria</taxon>
        <taxon>Pseudomonadati</taxon>
        <taxon>Pseudomonadota</taxon>
        <taxon>Alphaproteobacteria</taxon>
        <taxon>Hyphomicrobiales</taxon>
        <taxon>Methylobacteriaceae</taxon>
        <taxon>Methylobacterium</taxon>
    </lineage>
</organism>
<evidence type="ECO:0000313" key="2">
    <source>
        <dbReference type="EMBL" id="AWB21256.1"/>
    </source>
</evidence>
<protein>
    <submittedName>
        <fullName evidence="2">Uncharacterized protein</fullName>
    </submittedName>
</protein>
<evidence type="ECO:0000256" key="1">
    <source>
        <dbReference type="SAM" id="SignalP"/>
    </source>
</evidence>
<keyword evidence="1" id="KW-0732">Signal</keyword>
<dbReference type="Proteomes" id="UP000244755">
    <property type="component" value="Chromosome 1"/>
</dbReference>
<dbReference type="OrthoDB" id="7994013at2"/>
<dbReference type="SUPFAM" id="SSF51126">
    <property type="entry name" value="Pectin lyase-like"/>
    <property type="match status" value="1"/>
</dbReference>
<gene>
    <name evidence="2" type="ORF">DA075_10315</name>
</gene>
<sequence>MMRSLALIPLALAALFDASAPAYAQQAQVLPPGQIDGSGNLMLGPVTLGKRQGTTFTITPDNLQIRGAGSTGEASTLDVRGFGLSSPLSLRTLASDLPLTPRMISPTACSGSGDDTATLQTLAALYRTLGRRVYVPGDMQCRIAATVVFLPPAGSSLVRPAPSITLDKSAKITATAAMTSMFDFGSDASDYSGIIRGGLFEGGTFDAAGLAGIAVRAPFVNHATIRNVRTVDTQVAGVKFGSSTAPQSSYEGFFENITTVRTAPRGAAPAGSSCVLYENTGDSHGLNSVLNGCKIGVNAPSTYDSKFTNVHVWNFDSAGPLDAGFDLAGDNHIVGSQLDGPFSVAYRFRGARNSITSSSVNYGSYGGTDNVANIVQLDAGASVRAVANSWKADATTRIANEVTGNVAGYTAVGNVSLNVVNAAPSTQLSDLTVAGPVNTLKMAGDQNGEFLVTNSRPGVNTLGVVNNDTNGYSAFFGRQKDLAFPYPSAANSQPYEHFAIGFAPNICAGGVCGLNYWESSRFTTTADANYPPPIAAMQMTGGVDPTGGTSLLCTKTNGSATLTCPANSIANGVHVAGRGIPPGATITSGGGSTTLTMSAPSTVSAAEYTNFYTPQFGQYNVWGIGNGQFPYDYNLNFYTWSAGKNYIDLADTGDATRAPFLSLDRVNGRTYAGKSAWRDRLYASAPLNVVDPGTALFHATRIGVNTYKMDWLSGPNRVATLDVNGGRTLRLDYMDGTGRTDFGGPVSFNAFGGASSTNANDKNYLTVLGNLGNAQAASLRFGDGTGWELNFAQATNNGAVPIMTMLDYGPVGFGVTNPDFNTSVDAAKAIRPGTFTVSTLPTGVAGATIYVSNGRKVSEAAGAGTGVPAYFSNGAWRRYSDDTPVAQ</sequence>
<name>A0A2R4WIB0_9HYPH</name>
<dbReference type="AlphaFoldDB" id="A0A2R4WIB0"/>
<accession>A0A2R4WIB0</accession>
<evidence type="ECO:0000313" key="3">
    <source>
        <dbReference type="Proteomes" id="UP000244755"/>
    </source>
</evidence>
<dbReference type="RefSeq" id="WP_099953132.1">
    <property type="nucleotide sequence ID" value="NZ_CP028843.1"/>
</dbReference>
<dbReference type="InterPro" id="IPR011050">
    <property type="entry name" value="Pectin_lyase_fold/virulence"/>
</dbReference>